<dbReference type="STRING" id="703135.A0A2A9NZQ5"/>
<organism evidence="3 4">
    <name type="scientific">Amanita thiersii Skay4041</name>
    <dbReference type="NCBI Taxonomy" id="703135"/>
    <lineage>
        <taxon>Eukaryota</taxon>
        <taxon>Fungi</taxon>
        <taxon>Dikarya</taxon>
        <taxon>Basidiomycota</taxon>
        <taxon>Agaricomycotina</taxon>
        <taxon>Agaricomycetes</taxon>
        <taxon>Agaricomycetidae</taxon>
        <taxon>Agaricales</taxon>
        <taxon>Pluteineae</taxon>
        <taxon>Amanitaceae</taxon>
        <taxon>Amanita</taxon>
    </lineage>
</organism>
<name>A0A2A9NZQ5_9AGAR</name>
<dbReference type="Pfam" id="PF16486">
    <property type="entry name" value="ArgoN"/>
    <property type="match status" value="1"/>
</dbReference>
<dbReference type="InterPro" id="IPR036397">
    <property type="entry name" value="RNaseH_sf"/>
</dbReference>
<feature type="domain" description="Piwi" evidence="2">
    <location>
        <begin position="638"/>
        <end position="944"/>
    </location>
</feature>
<dbReference type="Pfam" id="PF02171">
    <property type="entry name" value="Piwi"/>
    <property type="match status" value="1"/>
</dbReference>
<dbReference type="InterPro" id="IPR014811">
    <property type="entry name" value="ArgoL1"/>
</dbReference>
<dbReference type="InterPro" id="IPR045246">
    <property type="entry name" value="Piwi_ago-like"/>
</dbReference>
<dbReference type="InterPro" id="IPR012337">
    <property type="entry name" value="RNaseH-like_sf"/>
</dbReference>
<keyword evidence="4" id="KW-1185">Reference proteome</keyword>
<dbReference type="InterPro" id="IPR036085">
    <property type="entry name" value="PAZ_dom_sf"/>
</dbReference>
<dbReference type="Proteomes" id="UP000242287">
    <property type="component" value="Unassembled WGS sequence"/>
</dbReference>
<accession>A0A2A9NZQ5</accession>
<dbReference type="Pfam" id="PF02170">
    <property type="entry name" value="PAZ"/>
    <property type="match status" value="1"/>
</dbReference>
<dbReference type="AlphaFoldDB" id="A0A2A9NZQ5"/>
<dbReference type="InterPro" id="IPR032474">
    <property type="entry name" value="Argonaute_N"/>
</dbReference>
<dbReference type="SMART" id="SM00950">
    <property type="entry name" value="Piwi"/>
    <property type="match status" value="1"/>
</dbReference>
<dbReference type="SUPFAM" id="SSF101690">
    <property type="entry name" value="PAZ domain"/>
    <property type="match status" value="1"/>
</dbReference>
<dbReference type="CDD" id="cd02846">
    <property type="entry name" value="PAZ_argonaute_like"/>
    <property type="match status" value="1"/>
</dbReference>
<dbReference type="Gene3D" id="3.30.420.10">
    <property type="entry name" value="Ribonuclease H-like superfamily/Ribonuclease H"/>
    <property type="match status" value="1"/>
</dbReference>
<protein>
    <recommendedName>
        <fullName evidence="2">Piwi domain-containing protein</fullName>
    </recommendedName>
</protein>
<evidence type="ECO:0000256" key="1">
    <source>
        <dbReference type="SAM" id="MobiDB-lite"/>
    </source>
</evidence>
<evidence type="ECO:0000259" key="2">
    <source>
        <dbReference type="PROSITE" id="PS50822"/>
    </source>
</evidence>
<feature type="compositionally biased region" description="Low complexity" evidence="1">
    <location>
        <begin position="19"/>
        <end position="33"/>
    </location>
</feature>
<feature type="compositionally biased region" description="Basic and acidic residues" evidence="1">
    <location>
        <begin position="147"/>
        <end position="157"/>
    </location>
</feature>
<dbReference type="SMART" id="SM01163">
    <property type="entry name" value="DUF1785"/>
    <property type="match status" value="1"/>
</dbReference>
<feature type="compositionally biased region" description="Polar residues" evidence="1">
    <location>
        <begin position="158"/>
        <end position="167"/>
    </location>
</feature>
<dbReference type="InterPro" id="IPR032472">
    <property type="entry name" value="ArgoL2"/>
</dbReference>
<dbReference type="OrthoDB" id="10252740at2759"/>
<dbReference type="CDD" id="cd04657">
    <property type="entry name" value="Piwi_ago-like"/>
    <property type="match status" value="1"/>
</dbReference>
<dbReference type="GO" id="GO:0003723">
    <property type="term" value="F:RNA binding"/>
    <property type="evidence" value="ECO:0007669"/>
    <property type="project" value="InterPro"/>
</dbReference>
<dbReference type="Pfam" id="PF16488">
    <property type="entry name" value="ArgoL2"/>
    <property type="match status" value="1"/>
</dbReference>
<dbReference type="Pfam" id="PF16487">
    <property type="entry name" value="ArgoMid"/>
    <property type="match status" value="1"/>
</dbReference>
<dbReference type="Gene3D" id="2.170.260.10">
    <property type="entry name" value="paz domain"/>
    <property type="match status" value="1"/>
</dbReference>
<dbReference type="EMBL" id="KZ301973">
    <property type="protein sequence ID" value="PFH53610.1"/>
    <property type="molecule type" value="Genomic_DNA"/>
</dbReference>
<dbReference type="InterPro" id="IPR003165">
    <property type="entry name" value="Piwi"/>
</dbReference>
<dbReference type="PANTHER" id="PTHR22891">
    <property type="entry name" value="EUKARYOTIC TRANSLATION INITIATION FACTOR 2C"/>
    <property type="match status" value="1"/>
</dbReference>
<dbReference type="SUPFAM" id="SSF53098">
    <property type="entry name" value="Ribonuclease H-like"/>
    <property type="match status" value="1"/>
</dbReference>
<feature type="region of interest" description="Disordered" evidence="1">
    <location>
        <begin position="145"/>
        <end position="169"/>
    </location>
</feature>
<dbReference type="Gene3D" id="3.40.50.2300">
    <property type="match status" value="1"/>
</dbReference>
<reference evidence="3 4" key="1">
    <citation type="submission" date="2014-02" db="EMBL/GenBank/DDBJ databases">
        <title>Transposable element dynamics among asymbiotic and ectomycorrhizal Amanita fungi.</title>
        <authorList>
            <consortium name="DOE Joint Genome Institute"/>
            <person name="Hess J."/>
            <person name="Skrede I."/>
            <person name="Wolfe B."/>
            <person name="LaButti K."/>
            <person name="Ohm R.A."/>
            <person name="Grigoriev I.V."/>
            <person name="Pringle A."/>
        </authorList>
    </citation>
    <scope>NUCLEOTIDE SEQUENCE [LARGE SCALE GENOMIC DNA]</scope>
    <source>
        <strain evidence="3 4">SKay4041</strain>
    </source>
</reference>
<dbReference type="PROSITE" id="PS50822">
    <property type="entry name" value="PIWI"/>
    <property type="match status" value="1"/>
</dbReference>
<proteinExistence type="predicted"/>
<dbReference type="InterPro" id="IPR003100">
    <property type="entry name" value="PAZ_dom"/>
</dbReference>
<feature type="region of interest" description="Disordered" evidence="1">
    <location>
        <begin position="1"/>
        <end position="67"/>
    </location>
</feature>
<gene>
    <name evidence="3" type="ORF">AMATHDRAFT_1253</name>
</gene>
<evidence type="ECO:0000313" key="3">
    <source>
        <dbReference type="EMBL" id="PFH53610.1"/>
    </source>
</evidence>
<sequence length="995" mass="110916">MTSQDRGKYRARGRGVFRGGLDSRSLRGGFPHVSGGGGGINRSRGFDSRNTRGRAGPPRGRGGASTGPVIYAEDIPAVVPDTNDAQNQLIETFKTVSYQNKRPLRPEYGTDGNIITLRANFFPVRLPKGPFYDYSVIVTEPNAPIEGSREGKAKKYASDNTGNSDNAQEAKINVSTRRRIFQLMKQQPLLLPFPSIAHDFSHRLVSATKLPQPLEVPVQYIEEGEITPGEGAQVYNVRIQFLKELDINGIISYTEGDLQQSAHQMQPTISALNLIFQAHASHAGVRLGKKESNGESKYFFGPGETTLAPGIEIWKGFFMSIRPVFKQLMVNVNVCYTAFMTPGNLGDSLLKLNVASKGAIPTLPHDIVASMKVKAQHLGYPKQLVAIGTKTARSETFYCEEFDEKVTVENYFRRKHGIKLEHPTDLPVVSLGLINKGGKKMHKWVPAEICDILEGSPRRGKLSEKEMGIMIRHASKPPRDNAETIVSQGLPDLGLSRDTSTLDSFSIKVDPNMAVIEGRVLDTPSVSYINDVPVQVRNGSWNMMDVRFQRGAVVSSWWVLYVEDGERMLQMSSMNAIANALQESCMKSGMIIQEPVILPLETIQLSLIADDDAVRRNALKTIRDKFQQQLTNHRKPDFVVILLEKTDQRIYSGIKRIGDVELGIHTVHMQINKVINQKKQVQYLANIALKVNIKLGGINHRLGGDAMNWLMKCPTMMVGIDVTHAGPQSKPGTPSIAAVVASIDEKFVQFPASLRIQKHARNKETLDELRDMLIERLLLYKEHNGRYPERILVFRDGVSESQFDQILEEELKQILEAFDKLSKNYKPLLSIVVCGKRHHARFFATKAGDGDRNGNTKPGTVVDKGVTAVFDFDFYLQAHAGIQGTVKSTHYTVIYDDTRFRANEIQKGIYDFSHLYARATKSVSLIPPAYYADLACERGRCYLHDFLDSQKDGKSGRSASSKAVSDAEKQKVYEAATKAWGKGLHSDMQNTMFYI</sequence>
<dbReference type="InterPro" id="IPR032473">
    <property type="entry name" value="Argonaute_Mid_dom"/>
</dbReference>
<evidence type="ECO:0000313" key="4">
    <source>
        <dbReference type="Proteomes" id="UP000242287"/>
    </source>
</evidence>
<dbReference type="Pfam" id="PF08699">
    <property type="entry name" value="ArgoL1"/>
    <property type="match status" value="1"/>
</dbReference>